<dbReference type="Proteomes" id="UP000175829">
    <property type="component" value="Unassembled WGS sequence"/>
</dbReference>
<sequence length="104" mass="11588">MRIRAGTARELGRLQEVERAAGRWFRGIGMPEIADDEPPTRQCPRAIRSRETAAGLDRRPRVCMRREAAAPTRGGPLARWGSRAGPPRVRPWSSPALPALLPER</sequence>
<name>A0A1E7K4X3_9ACTN</name>
<protein>
    <submittedName>
        <fullName evidence="2">Uncharacterized protein</fullName>
    </submittedName>
</protein>
<reference evidence="2 3" key="1">
    <citation type="journal article" date="2016" name="Front. Microbiol.">
        <title>Comparative Genomics Analysis of Streptomyces Species Reveals Their Adaptation to the Marine Environment and Their Diversity at the Genomic Level.</title>
        <authorList>
            <person name="Tian X."/>
            <person name="Zhang Z."/>
            <person name="Yang T."/>
            <person name="Chen M."/>
            <person name="Li J."/>
            <person name="Chen F."/>
            <person name="Yang J."/>
            <person name="Li W."/>
            <person name="Zhang B."/>
            <person name="Zhang Z."/>
            <person name="Wu J."/>
            <person name="Zhang C."/>
            <person name="Long L."/>
            <person name="Xiao J."/>
        </authorList>
    </citation>
    <scope>NUCLEOTIDE SEQUENCE [LARGE SCALE GENOMIC DNA]</scope>
    <source>
        <strain evidence="2 3">SCSIO M10379</strain>
    </source>
</reference>
<feature type="compositionally biased region" description="Low complexity" evidence="1">
    <location>
        <begin position="93"/>
        <end position="104"/>
    </location>
</feature>
<proteinExistence type="predicted"/>
<dbReference type="AlphaFoldDB" id="A0A1E7K4X3"/>
<evidence type="ECO:0000313" key="2">
    <source>
        <dbReference type="EMBL" id="OEU98959.1"/>
    </source>
</evidence>
<evidence type="ECO:0000256" key="1">
    <source>
        <dbReference type="SAM" id="MobiDB-lite"/>
    </source>
</evidence>
<feature type="region of interest" description="Disordered" evidence="1">
    <location>
        <begin position="66"/>
        <end position="104"/>
    </location>
</feature>
<evidence type="ECO:0000313" key="3">
    <source>
        <dbReference type="Proteomes" id="UP000175829"/>
    </source>
</evidence>
<organism evidence="2 3">
    <name type="scientific">Streptomyces qinglanensis</name>
    <dbReference type="NCBI Taxonomy" id="943816"/>
    <lineage>
        <taxon>Bacteria</taxon>
        <taxon>Bacillati</taxon>
        <taxon>Actinomycetota</taxon>
        <taxon>Actinomycetes</taxon>
        <taxon>Kitasatosporales</taxon>
        <taxon>Streptomycetaceae</taxon>
        <taxon>Streptomyces</taxon>
    </lineage>
</organism>
<accession>A0A1E7K4X3</accession>
<gene>
    <name evidence="2" type="ORF">AN217_15295</name>
</gene>
<comment type="caution">
    <text evidence="2">The sequence shown here is derived from an EMBL/GenBank/DDBJ whole genome shotgun (WGS) entry which is preliminary data.</text>
</comment>
<dbReference type="RefSeq" id="WP_069991918.1">
    <property type="nucleotide sequence ID" value="NZ_LJGV01000022.1"/>
</dbReference>
<dbReference type="EMBL" id="LJGV01000022">
    <property type="protein sequence ID" value="OEU98959.1"/>
    <property type="molecule type" value="Genomic_DNA"/>
</dbReference>